<dbReference type="InterPro" id="IPR027417">
    <property type="entry name" value="P-loop_NTPase"/>
</dbReference>
<dbReference type="Proteomes" id="UP000190037">
    <property type="component" value="Unassembled WGS sequence"/>
</dbReference>
<evidence type="ECO:0000256" key="1">
    <source>
        <dbReference type="SAM" id="MobiDB-lite"/>
    </source>
</evidence>
<dbReference type="AlphaFoldDB" id="A0A1T3NIA3"/>
<reference evidence="2 3" key="1">
    <citation type="submission" date="2017-03" db="EMBL/GenBank/DDBJ databases">
        <title>Draft genome sequence of Streptomyces scabrisporus NF3, endophyte isolated from Amphipterygium adstringens.</title>
        <authorList>
            <person name="Vazquez M."/>
            <person name="Ceapa C.D."/>
            <person name="Rodriguez Luna D."/>
            <person name="Sanchez Esquivel S."/>
        </authorList>
    </citation>
    <scope>NUCLEOTIDE SEQUENCE [LARGE SCALE GENOMIC DNA]</scope>
    <source>
        <strain evidence="2 3">NF3</strain>
    </source>
</reference>
<proteinExistence type="predicted"/>
<dbReference type="EMBL" id="MWQN01000006">
    <property type="protein sequence ID" value="OPC76522.1"/>
    <property type="molecule type" value="Genomic_DNA"/>
</dbReference>
<keyword evidence="3" id="KW-1185">Reference proteome</keyword>
<comment type="caution">
    <text evidence="2">The sequence shown here is derived from an EMBL/GenBank/DDBJ whole genome shotgun (WGS) entry which is preliminary data.</text>
</comment>
<accession>A0A1T3NIA3</accession>
<protein>
    <recommendedName>
        <fullName evidence="4">Orc1-like AAA ATPase domain-containing protein</fullName>
    </recommendedName>
</protein>
<feature type="region of interest" description="Disordered" evidence="1">
    <location>
        <begin position="1"/>
        <end position="38"/>
    </location>
</feature>
<evidence type="ECO:0000313" key="2">
    <source>
        <dbReference type="EMBL" id="OPC76522.1"/>
    </source>
</evidence>
<organism evidence="2 3">
    <name type="scientific">Embleya scabrispora</name>
    <dbReference type="NCBI Taxonomy" id="159449"/>
    <lineage>
        <taxon>Bacteria</taxon>
        <taxon>Bacillati</taxon>
        <taxon>Actinomycetota</taxon>
        <taxon>Actinomycetes</taxon>
        <taxon>Kitasatosporales</taxon>
        <taxon>Streptomycetaceae</taxon>
        <taxon>Embleya</taxon>
    </lineage>
</organism>
<gene>
    <name evidence="2" type="ORF">B4N89_46775</name>
</gene>
<evidence type="ECO:0008006" key="4">
    <source>
        <dbReference type="Google" id="ProtNLM"/>
    </source>
</evidence>
<sequence>MTGPGRRFGRWFRRDTPPTPGPGSGEVAAGRGAPAAAGVRPGQWVAGSVVYGPVNQVSGITGDVHITTHTSVEWPVYRVETFPAERPAPPTAARARAQPARLLQARYALVGFTGRRNELERLAVWRDGPAGVSVLLSHGPGGQGKTRLATRFAADTRARGGDWGGCCRRATRAIPPPRAPRRVMPVSTATRGRRECCWWSTTRSDGRPST</sequence>
<dbReference type="Gene3D" id="3.40.50.300">
    <property type="entry name" value="P-loop containing nucleotide triphosphate hydrolases"/>
    <property type="match status" value="1"/>
</dbReference>
<evidence type="ECO:0000313" key="3">
    <source>
        <dbReference type="Proteomes" id="UP000190037"/>
    </source>
</evidence>
<dbReference type="STRING" id="159449.B4N89_46775"/>
<name>A0A1T3NIA3_9ACTN</name>
<feature type="compositionally biased region" description="Low complexity" evidence="1">
    <location>
        <begin position="27"/>
        <end position="38"/>
    </location>
</feature>